<reference evidence="5 6" key="1">
    <citation type="journal article" date="2012" name="Eukaryot. Cell">
        <title>Draft genome sequence of CBS 2479, the standard type strain of Trichosporon asahii.</title>
        <authorList>
            <person name="Yang R.Y."/>
            <person name="Li H.T."/>
            <person name="Zhu H."/>
            <person name="Zhou G.P."/>
            <person name="Wang M."/>
            <person name="Wang L."/>
        </authorList>
    </citation>
    <scope>NUCLEOTIDE SEQUENCE [LARGE SCALE GENOMIC DNA]</scope>
    <source>
        <strain evidence="6">ATCC 90039 / CBS 2479 / JCM 2466 / KCTC 7840 / NCYC 2677 / UAMH 7654</strain>
    </source>
</reference>
<dbReference type="KEGG" id="tasa:A1Q1_02468"/>
<evidence type="ECO:0000256" key="1">
    <source>
        <dbReference type="ARBA" id="ARBA00009003"/>
    </source>
</evidence>
<dbReference type="InterPro" id="IPR007577">
    <property type="entry name" value="GlycoTrfase_DXD_sugar-bd_CS"/>
</dbReference>
<dbReference type="Gene3D" id="3.90.550.20">
    <property type="match status" value="1"/>
</dbReference>
<dbReference type="RefSeq" id="XP_014179205.1">
    <property type="nucleotide sequence ID" value="XM_014323730.1"/>
</dbReference>
<organism evidence="5 6">
    <name type="scientific">Trichosporon asahii var. asahii (strain ATCC 90039 / CBS 2479 / JCM 2466 / KCTC 7840 / NBRC 103889/ NCYC 2677 / UAMH 7654)</name>
    <name type="common">Yeast</name>
    <dbReference type="NCBI Taxonomy" id="1186058"/>
    <lineage>
        <taxon>Eukaryota</taxon>
        <taxon>Fungi</taxon>
        <taxon>Dikarya</taxon>
        <taxon>Basidiomycota</taxon>
        <taxon>Agaricomycotina</taxon>
        <taxon>Tremellomycetes</taxon>
        <taxon>Trichosporonales</taxon>
        <taxon>Trichosporonaceae</taxon>
        <taxon>Trichosporon</taxon>
    </lineage>
</organism>
<dbReference type="GO" id="GO:0000030">
    <property type="term" value="F:mannosyltransferase activity"/>
    <property type="evidence" value="ECO:0007669"/>
    <property type="project" value="TreeGrafter"/>
</dbReference>
<dbReference type="InterPro" id="IPR051706">
    <property type="entry name" value="Glycosyltransferase_domain"/>
</dbReference>
<feature type="region of interest" description="Disordered" evidence="3">
    <location>
        <begin position="1"/>
        <end position="154"/>
    </location>
</feature>
<keyword evidence="4" id="KW-1133">Transmembrane helix</keyword>
<dbReference type="PANTHER" id="PTHR32385:SF15">
    <property type="entry name" value="INOSITOL PHOSPHOCERAMIDE MANNOSYLTRANSFERASE 1"/>
    <property type="match status" value="1"/>
</dbReference>
<evidence type="ECO:0000256" key="2">
    <source>
        <dbReference type="ARBA" id="ARBA00022679"/>
    </source>
</evidence>
<feature type="region of interest" description="Disordered" evidence="3">
    <location>
        <begin position="711"/>
        <end position="738"/>
    </location>
</feature>
<dbReference type="GO" id="GO:0051999">
    <property type="term" value="P:mannosyl-inositol phosphorylceramide biosynthetic process"/>
    <property type="evidence" value="ECO:0007669"/>
    <property type="project" value="TreeGrafter"/>
</dbReference>
<feature type="compositionally biased region" description="Low complexity" evidence="3">
    <location>
        <begin position="51"/>
        <end position="81"/>
    </location>
</feature>
<evidence type="ECO:0000256" key="4">
    <source>
        <dbReference type="SAM" id="Phobius"/>
    </source>
</evidence>
<dbReference type="GO" id="GO:0016020">
    <property type="term" value="C:membrane"/>
    <property type="evidence" value="ECO:0007669"/>
    <property type="project" value="GOC"/>
</dbReference>
<feature type="compositionally biased region" description="Low complexity" evidence="3">
    <location>
        <begin position="100"/>
        <end position="133"/>
    </location>
</feature>
<gene>
    <name evidence="5" type="ORF">A1Q1_02468</name>
</gene>
<feature type="transmembrane region" description="Helical" evidence="4">
    <location>
        <begin position="607"/>
        <end position="625"/>
    </location>
</feature>
<protein>
    <recommendedName>
        <fullName evidence="7">MIPC synthase</fullName>
    </recommendedName>
</protein>
<feature type="compositionally biased region" description="Low complexity" evidence="3">
    <location>
        <begin position="188"/>
        <end position="209"/>
    </location>
</feature>
<feature type="compositionally biased region" description="Basic and acidic residues" evidence="3">
    <location>
        <begin position="713"/>
        <end position="738"/>
    </location>
</feature>
<keyword evidence="2" id="KW-0808">Transferase</keyword>
<evidence type="ECO:0000313" key="6">
    <source>
        <dbReference type="Proteomes" id="UP000002748"/>
    </source>
</evidence>
<accession>J4UC82</accession>
<comment type="similarity">
    <text evidence="1">Belongs to the glycosyltransferase 32 family.</text>
</comment>
<dbReference type="FunFam" id="3.90.550.20:FF:000005">
    <property type="entry name" value="Unplaced genomic scaffold supercont1.17, whole genome shotgun sequence"/>
    <property type="match status" value="1"/>
</dbReference>
<dbReference type="GeneID" id="25985982"/>
<evidence type="ECO:0008006" key="7">
    <source>
        <dbReference type="Google" id="ProtNLM"/>
    </source>
</evidence>
<dbReference type="OrthoDB" id="3647at2759"/>
<sequence length="738" mass="81754">MLHRNHNAHPKPPPRDSSSMPSLSLKHTSPASVVDCSISDDSPALSRTAKLSLAALSPSPNRPAPSSSSAHNSRTAARSSSVSLQPDEQPDQSSLHPRRSSLSLTRSTSTDPASPTFASSSSSSSFTNPSFLSVNSHHHHGPDKHHLSPIPGSPLPLKRNLSDLSTGYISDTYSAEPQSIDDVSDTASNPYFNSFPSSSTTPSNRSSSPTRKRAFSDLSRRPMSLAPPRMRSPAGKSSSSRSRRVILIAVVLLGLIVLGTFIVLSSVSYALYIPASAFLTEAEVPWKESDVIRKLHDGSNDTKVADMVEASAAKHMINSDDAEDDSETYSVTAVDGDNKDSVWGVDGMGTGGYWMREDWDGTVHNTTSWDRLYDVKLRDGEKIPRIIHQTWKSDVLPEKWRTAWRECREGMADYEYMLWTDELSRKFIAEHYPEELAMFDEYRYPIQRADAIRYFILHHFGGVYMDLDIGCRRRMDPLLQGEWDTVLALTKPVGVSNDLIFSARNAPFMSQTIKGLKNFNHEWVISYPTVMFSTGPMFLSAEYSFWQSAHPIASDQPRAVRVLPKSLYGKNAPQDTVPHSFFSHFYGSSWHADDAGFITFLGTWGKGLLYVGVAVLILGVIRLIWSKFFSTGSLRIALPSNNDYQVLPVSTPVDGLSGMNSPTHTPLGPLSPTGEVPSWLRLFSGNANRPSPRTPGGSSSWFPWVKDAKRNRRGSDAALPRESKRDEVDEEKELMNDW</sequence>
<evidence type="ECO:0000256" key="3">
    <source>
        <dbReference type="SAM" id="MobiDB-lite"/>
    </source>
</evidence>
<dbReference type="VEuPathDB" id="FungiDB:A1Q1_02468"/>
<keyword evidence="4" id="KW-0472">Membrane</keyword>
<feature type="compositionally biased region" description="Polar residues" evidence="3">
    <location>
        <begin position="16"/>
        <end position="31"/>
    </location>
</feature>
<dbReference type="AlphaFoldDB" id="J4UC82"/>
<evidence type="ECO:0000313" key="5">
    <source>
        <dbReference type="EMBL" id="EJT48560.1"/>
    </source>
</evidence>
<comment type="caution">
    <text evidence="5">The sequence shown here is derived from an EMBL/GenBank/DDBJ whole genome shotgun (WGS) entry which is preliminary data.</text>
</comment>
<dbReference type="InterPro" id="IPR029044">
    <property type="entry name" value="Nucleotide-diphossugar_trans"/>
</dbReference>
<dbReference type="HOGENOM" id="CLU_376516_0_0_1"/>
<dbReference type="SUPFAM" id="SSF53448">
    <property type="entry name" value="Nucleotide-diphospho-sugar transferases"/>
    <property type="match status" value="1"/>
</dbReference>
<dbReference type="PANTHER" id="PTHR32385">
    <property type="entry name" value="MANNOSYL PHOSPHORYLINOSITOL CERAMIDE SYNTHASE"/>
    <property type="match status" value="1"/>
</dbReference>
<name>J4UC82_TRIAS</name>
<dbReference type="Pfam" id="PF04488">
    <property type="entry name" value="Gly_transf_sug"/>
    <property type="match status" value="1"/>
</dbReference>
<proteinExistence type="inferred from homology"/>
<dbReference type="Proteomes" id="UP000002748">
    <property type="component" value="Unassembled WGS sequence"/>
</dbReference>
<feature type="region of interest" description="Disordered" evidence="3">
    <location>
        <begin position="176"/>
        <end position="238"/>
    </location>
</feature>
<feature type="transmembrane region" description="Helical" evidence="4">
    <location>
        <begin position="245"/>
        <end position="272"/>
    </location>
</feature>
<dbReference type="EMBL" id="ALBS01000202">
    <property type="protein sequence ID" value="EJT48560.1"/>
    <property type="molecule type" value="Genomic_DNA"/>
</dbReference>
<keyword evidence="4" id="KW-0812">Transmembrane</keyword>